<dbReference type="Gene3D" id="3.40.640.10">
    <property type="entry name" value="Type I PLP-dependent aspartate aminotransferase-like (Major domain)"/>
    <property type="match status" value="1"/>
</dbReference>
<organism evidence="8">
    <name type="scientific">marine sediment metagenome</name>
    <dbReference type="NCBI Taxonomy" id="412755"/>
    <lineage>
        <taxon>unclassified sequences</taxon>
        <taxon>metagenomes</taxon>
        <taxon>ecological metagenomes</taxon>
    </lineage>
</organism>
<dbReference type="NCBIfam" id="TIGR00713">
    <property type="entry name" value="hemL"/>
    <property type="match status" value="1"/>
</dbReference>
<evidence type="ECO:0000256" key="1">
    <source>
        <dbReference type="ARBA" id="ARBA00001933"/>
    </source>
</evidence>
<evidence type="ECO:0000256" key="6">
    <source>
        <dbReference type="ARBA" id="ARBA00023235"/>
    </source>
</evidence>
<evidence type="ECO:0000256" key="5">
    <source>
        <dbReference type="ARBA" id="ARBA00022898"/>
    </source>
</evidence>
<keyword evidence="6" id="KW-0413">Isomerase</keyword>
<evidence type="ECO:0000256" key="2">
    <source>
        <dbReference type="ARBA" id="ARBA00004819"/>
    </source>
</evidence>
<dbReference type="PROSITE" id="PS00600">
    <property type="entry name" value="AA_TRANSFER_CLASS_3"/>
    <property type="match status" value="1"/>
</dbReference>
<dbReference type="Pfam" id="PF00202">
    <property type="entry name" value="Aminotran_3"/>
    <property type="match status" value="1"/>
</dbReference>
<comment type="cofactor">
    <cofactor evidence="1">
        <name>pyridoxal 5'-phosphate</name>
        <dbReference type="ChEBI" id="CHEBI:597326"/>
    </cofactor>
</comment>
<dbReference type="GO" id="GO:0008483">
    <property type="term" value="F:transaminase activity"/>
    <property type="evidence" value="ECO:0007669"/>
    <property type="project" value="InterPro"/>
</dbReference>
<dbReference type="InterPro" id="IPR015422">
    <property type="entry name" value="PyrdxlP-dep_Trfase_small"/>
</dbReference>
<keyword evidence="7" id="KW-0627">Porphyrin biosynthesis</keyword>
<dbReference type="InterPro" id="IPR015424">
    <property type="entry name" value="PyrdxlP-dep_Trfase"/>
</dbReference>
<dbReference type="EMBL" id="LAZR01027456">
    <property type="protein sequence ID" value="KKL65680.1"/>
    <property type="molecule type" value="Genomic_DNA"/>
</dbReference>
<gene>
    <name evidence="8" type="ORF">LCGC14_2152560</name>
</gene>
<dbReference type="InterPro" id="IPR004639">
    <property type="entry name" value="4pyrrol_synth_GluAld_NH2Trfase"/>
</dbReference>
<dbReference type="InterPro" id="IPR049704">
    <property type="entry name" value="Aminotrans_3_PPA_site"/>
</dbReference>
<evidence type="ECO:0000256" key="4">
    <source>
        <dbReference type="ARBA" id="ARBA00012143"/>
    </source>
</evidence>
<keyword evidence="5" id="KW-0663">Pyridoxal phosphate</keyword>
<dbReference type="InterPro" id="IPR005814">
    <property type="entry name" value="Aminotrans_3"/>
</dbReference>
<dbReference type="Gene3D" id="3.90.1150.10">
    <property type="entry name" value="Aspartate Aminotransferase, domain 1"/>
    <property type="match status" value="1"/>
</dbReference>
<proteinExistence type="inferred from homology"/>
<name>A0A0F9G849_9ZZZZ</name>
<dbReference type="GO" id="GO:0030170">
    <property type="term" value="F:pyridoxal phosphate binding"/>
    <property type="evidence" value="ECO:0007669"/>
    <property type="project" value="InterPro"/>
</dbReference>
<reference evidence="8" key="1">
    <citation type="journal article" date="2015" name="Nature">
        <title>Complex archaea that bridge the gap between prokaryotes and eukaryotes.</title>
        <authorList>
            <person name="Spang A."/>
            <person name="Saw J.H."/>
            <person name="Jorgensen S.L."/>
            <person name="Zaremba-Niedzwiedzka K."/>
            <person name="Martijn J."/>
            <person name="Lind A.E."/>
            <person name="van Eijk R."/>
            <person name="Schleper C."/>
            <person name="Guy L."/>
            <person name="Ettema T.J."/>
        </authorList>
    </citation>
    <scope>NUCLEOTIDE SEQUENCE</scope>
</reference>
<comment type="similarity">
    <text evidence="3">Belongs to the class-III pyridoxal-phosphate-dependent aminotransferase family. HemL subfamily.</text>
</comment>
<evidence type="ECO:0000256" key="3">
    <source>
        <dbReference type="ARBA" id="ARBA00008981"/>
    </source>
</evidence>
<dbReference type="CDD" id="cd00610">
    <property type="entry name" value="OAT_like"/>
    <property type="match status" value="1"/>
</dbReference>
<evidence type="ECO:0000256" key="7">
    <source>
        <dbReference type="ARBA" id="ARBA00023244"/>
    </source>
</evidence>
<dbReference type="AlphaFoldDB" id="A0A0F9G849"/>
<dbReference type="NCBIfam" id="NF000818">
    <property type="entry name" value="PRK00062.1"/>
    <property type="match status" value="1"/>
</dbReference>
<evidence type="ECO:0000313" key="8">
    <source>
        <dbReference type="EMBL" id="KKL65680.1"/>
    </source>
</evidence>
<dbReference type="PANTHER" id="PTHR43713">
    <property type="entry name" value="GLUTAMATE-1-SEMIALDEHYDE 2,1-AMINOMUTASE"/>
    <property type="match status" value="1"/>
</dbReference>
<dbReference type="GO" id="GO:0006782">
    <property type="term" value="P:protoporphyrinogen IX biosynthetic process"/>
    <property type="evidence" value="ECO:0007669"/>
    <property type="project" value="UniProtKB-UniPathway"/>
</dbReference>
<comment type="pathway">
    <text evidence="2">Porphyrin-containing compound metabolism; protoporphyrin-IX biosynthesis; 5-aminolevulinate from L-glutamyl-tRNA(Glu): step 2/2.</text>
</comment>
<comment type="caution">
    <text evidence="8">The sequence shown here is derived from an EMBL/GenBank/DDBJ whole genome shotgun (WGS) entry which is preliminary data.</text>
</comment>
<dbReference type="GO" id="GO:0042286">
    <property type="term" value="F:glutamate-1-semialdehyde 2,1-aminomutase activity"/>
    <property type="evidence" value="ECO:0007669"/>
    <property type="project" value="UniProtKB-EC"/>
</dbReference>
<dbReference type="PANTHER" id="PTHR43713:SF3">
    <property type="entry name" value="GLUTAMATE-1-SEMIALDEHYDE 2,1-AMINOMUTASE 1, CHLOROPLASTIC-RELATED"/>
    <property type="match status" value="1"/>
</dbReference>
<dbReference type="HAMAP" id="MF_00375">
    <property type="entry name" value="HemL_aminotrans_3"/>
    <property type="match status" value="1"/>
</dbReference>
<accession>A0A0F9G849</accession>
<sequence>MKSSSYFQEAKNYIPGGVNSPVRAFKSIGINPIFFEKAKGSKVYDVDGRSYIDYVYSWGPLILGHANPVILDAVQKVLPDGTSFGAPTHLETEMAKLVVEAVPSIDKVRMVSSGTEAVMSALRLARAFTKREKIVKFEGCYHGHSDAMLVAAGSGVSTLGLPDSPGVTKGAAADTVTLPYNDLGAVEKTFAEAGKEIAAIIVEPVAANMGVIPPKEGFLEGLREITKANDSLLIFDEVITGFRLSLGGAQEYYRVTPDLTTLGKIIGGGFPVGAFGGRAEIMDMLAPEGPVYQAGTLSGNPVAMAAGIAMIKELKKGHVYEDLNAKSKMLSEGLKEAATEAGIDFYQTRVGSAQSLFFTDKEVVDYKSAASSDVKFFASYYRKMLHEGVYFAPSQFEATFISTAHSEEDIQKTIDAAKISLRA</sequence>
<dbReference type="SUPFAM" id="SSF53383">
    <property type="entry name" value="PLP-dependent transferases"/>
    <property type="match status" value="1"/>
</dbReference>
<dbReference type="InterPro" id="IPR015421">
    <property type="entry name" value="PyrdxlP-dep_Trfase_major"/>
</dbReference>
<protein>
    <recommendedName>
        <fullName evidence="4">glutamate-1-semialdehyde 2,1-aminomutase</fullName>
        <ecNumber evidence="4">5.4.3.8</ecNumber>
    </recommendedName>
</protein>
<dbReference type="FunFam" id="3.40.640.10:FF:000021">
    <property type="entry name" value="Glutamate-1-semialdehyde 2,1-aminomutase"/>
    <property type="match status" value="1"/>
</dbReference>
<dbReference type="EC" id="5.4.3.8" evidence="4"/>
<dbReference type="UniPathway" id="UPA00251">
    <property type="reaction ID" value="UER00317"/>
</dbReference>